<accession>A0A9P4NQW6</accession>
<feature type="binding site" evidence="1">
    <location>
        <position position="158"/>
    </location>
    <ligand>
        <name>an N-acyl-1,2-diacyl-sn-glycero-3-phosphoethanolamine</name>
        <dbReference type="ChEBI" id="CHEBI:62537"/>
    </ligand>
</feature>
<organism evidence="3 4">
    <name type="scientific">Tothia fuscella</name>
    <dbReference type="NCBI Taxonomy" id="1048955"/>
    <lineage>
        <taxon>Eukaryota</taxon>
        <taxon>Fungi</taxon>
        <taxon>Dikarya</taxon>
        <taxon>Ascomycota</taxon>
        <taxon>Pezizomycotina</taxon>
        <taxon>Dothideomycetes</taxon>
        <taxon>Pleosporomycetidae</taxon>
        <taxon>Venturiales</taxon>
        <taxon>Cylindrosympodiaceae</taxon>
        <taxon>Tothia</taxon>
    </lineage>
</organism>
<name>A0A9P4NQW6_9PEZI</name>
<dbReference type="InterPro" id="IPR001279">
    <property type="entry name" value="Metallo-B-lactamas"/>
</dbReference>
<evidence type="ECO:0000256" key="1">
    <source>
        <dbReference type="PIRSR" id="PIRSR038896-50"/>
    </source>
</evidence>
<evidence type="ECO:0000313" key="3">
    <source>
        <dbReference type="EMBL" id="KAF2430420.1"/>
    </source>
</evidence>
<dbReference type="AlphaFoldDB" id="A0A9P4NQW6"/>
<dbReference type="EMBL" id="MU007039">
    <property type="protein sequence ID" value="KAF2430420.1"/>
    <property type="molecule type" value="Genomic_DNA"/>
</dbReference>
<comment type="caution">
    <text evidence="3">The sequence shown here is derived from an EMBL/GenBank/DDBJ whole genome shotgun (WGS) entry which is preliminary data.</text>
</comment>
<dbReference type="GO" id="GO:0008270">
    <property type="term" value="F:zinc ion binding"/>
    <property type="evidence" value="ECO:0007669"/>
    <property type="project" value="InterPro"/>
</dbReference>
<dbReference type="InterPro" id="IPR024884">
    <property type="entry name" value="NAPE-PLD"/>
</dbReference>
<dbReference type="GO" id="GO:0070292">
    <property type="term" value="P:N-acylphosphatidylethanolamine metabolic process"/>
    <property type="evidence" value="ECO:0007669"/>
    <property type="project" value="TreeGrafter"/>
</dbReference>
<gene>
    <name evidence="3" type="ORF">EJ08DRAFT_734197</name>
</gene>
<dbReference type="PANTHER" id="PTHR15032:SF4">
    <property type="entry name" value="N-ACYL-PHOSPHATIDYLETHANOLAMINE-HYDROLYZING PHOSPHOLIPASE D"/>
    <property type="match status" value="1"/>
</dbReference>
<dbReference type="PANTHER" id="PTHR15032">
    <property type="entry name" value="N-ACYL-PHOSPHATIDYLETHANOLAMINE-HYDROLYZING PHOSPHOLIPASE D"/>
    <property type="match status" value="1"/>
</dbReference>
<proteinExistence type="predicted"/>
<evidence type="ECO:0000313" key="4">
    <source>
        <dbReference type="Proteomes" id="UP000800235"/>
    </source>
</evidence>
<evidence type="ECO:0000259" key="2">
    <source>
        <dbReference type="Pfam" id="PF12706"/>
    </source>
</evidence>
<dbReference type="Gene3D" id="3.60.15.10">
    <property type="entry name" value="Ribonuclease Z/Hydroxyacylglutathione hydrolase-like"/>
    <property type="match status" value="1"/>
</dbReference>
<keyword evidence="4" id="KW-1185">Reference proteome</keyword>
<protein>
    <submittedName>
        <fullName evidence="3">Metallo-hydrolase/oxidoreductase</fullName>
    </submittedName>
</protein>
<dbReference type="GO" id="GO:0005737">
    <property type="term" value="C:cytoplasm"/>
    <property type="evidence" value="ECO:0007669"/>
    <property type="project" value="TreeGrafter"/>
</dbReference>
<dbReference type="Pfam" id="PF12706">
    <property type="entry name" value="Lactamase_B_2"/>
    <property type="match status" value="1"/>
</dbReference>
<feature type="domain" description="Metallo-beta-lactamase" evidence="2">
    <location>
        <begin position="113"/>
        <end position="339"/>
    </location>
</feature>
<dbReference type="Proteomes" id="UP000800235">
    <property type="component" value="Unassembled WGS sequence"/>
</dbReference>
<dbReference type="OrthoDB" id="332863at2759"/>
<dbReference type="GO" id="GO:0070291">
    <property type="term" value="P:N-acylethanolamine metabolic process"/>
    <property type="evidence" value="ECO:0007669"/>
    <property type="project" value="TreeGrafter"/>
</dbReference>
<dbReference type="SUPFAM" id="SSF56281">
    <property type="entry name" value="Metallo-hydrolase/oxidoreductase"/>
    <property type="match status" value="1"/>
</dbReference>
<dbReference type="PIRSF" id="PIRSF038896">
    <property type="entry name" value="NAPE-PLD"/>
    <property type="match status" value="1"/>
</dbReference>
<dbReference type="GO" id="GO:0070290">
    <property type="term" value="F:N-acylphosphatidylethanolamine-specific phospholipase D activity"/>
    <property type="evidence" value="ECO:0007669"/>
    <property type="project" value="InterPro"/>
</dbReference>
<reference evidence="3" key="1">
    <citation type="journal article" date="2020" name="Stud. Mycol.">
        <title>101 Dothideomycetes genomes: a test case for predicting lifestyles and emergence of pathogens.</title>
        <authorList>
            <person name="Haridas S."/>
            <person name="Albert R."/>
            <person name="Binder M."/>
            <person name="Bloem J."/>
            <person name="Labutti K."/>
            <person name="Salamov A."/>
            <person name="Andreopoulos B."/>
            <person name="Baker S."/>
            <person name="Barry K."/>
            <person name="Bills G."/>
            <person name="Bluhm B."/>
            <person name="Cannon C."/>
            <person name="Castanera R."/>
            <person name="Culley D."/>
            <person name="Daum C."/>
            <person name="Ezra D."/>
            <person name="Gonzalez J."/>
            <person name="Henrissat B."/>
            <person name="Kuo A."/>
            <person name="Liang C."/>
            <person name="Lipzen A."/>
            <person name="Lutzoni F."/>
            <person name="Magnuson J."/>
            <person name="Mondo S."/>
            <person name="Nolan M."/>
            <person name="Ohm R."/>
            <person name="Pangilinan J."/>
            <person name="Park H.-J."/>
            <person name="Ramirez L."/>
            <person name="Alfaro M."/>
            <person name="Sun H."/>
            <person name="Tritt A."/>
            <person name="Yoshinaga Y."/>
            <person name="Zwiers L.-H."/>
            <person name="Turgeon B."/>
            <person name="Goodwin S."/>
            <person name="Spatafora J."/>
            <person name="Crous P."/>
            <person name="Grigoriev I."/>
        </authorList>
    </citation>
    <scope>NUCLEOTIDE SEQUENCE</scope>
    <source>
        <strain evidence="3">CBS 130266</strain>
    </source>
</reference>
<dbReference type="InterPro" id="IPR036866">
    <property type="entry name" value="RibonucZ/Hydroxyglut_hydro"/>
</dbReference>
<feature type="binding site" evidence="1">
    <location>
        <position position="316"/>
    </location>
    <ligand>
        <name>an N-acyl-1,2-diacyl-sn-glycero-3-phosphoethanolamine</name>
        <dbReference type="ChEBI" id="CHEBI:62537"/>
    </ligand>
</feature>
<sequence>MAIHTISPSIEVLHPPGDSTFASTAHHIGNPPNSFRNPWPSFRDKKGLLSAFQTRFSPNRNFVPVPPTRDELVPIRKPDWGADSPSKLRVTWIGHASFLLETSIAPGGGRGVRILLDPVFSDRVGPWGLVGPKRFSPTPCVLEDVPEVDAVIISHNHYDHLDVETVKALYSSRKRDMHFFCGLNIKSWFVSSGIAAKDVTELDWWHGAKLKVKDIGSVKLTCTPSQHFSGRSLFDGGAGLWCSWVVEEAGTKSMRKLYFAGDTGYRSVNEDDAGKDESTLPHCPAFAQIGEKYGPFDLALLPIGCYTPRTFMSNVHCAPEDSVCIHKDIRSKKSLGMHYGTIRGGLSAHYEDVREPPRRWKDCCERAGLMWGEEIILCDLGETVAV</sequence>